<dbReference type="AlphaFoldDB" id="A0AAF3EHT1"/>
<reference evidence="3" key="1">
    <citation type="submission" date="2024-02" db="UniProtKB">
        <authorList>
            <consortium name="WormBaseParasite"/>
        </authorList>
    </citation>
    <scope>IDENTIFICATION</scope>
</reference>
<feature type="transmembrane region" description="Helical" evidence="1">
    <location>
        <begin position="45"/>
        <end position="62"/>
    </location>
</feature>
<proteinExistence type="predicted"/>
<organism evidence="2 3">
    <name type="scientific">Mesorhabditis belari</name>
    <dbReference type="NCBI Taxonomy" id="2138241"/>
    <lineage>
        <taxon>Eukaryota</taxon>
        <taxon>Metazoa</taxon>
        <taxon>Ecdysozoa</taxon>
        <taxon>Nematoda</taxon>
        <taxon>Chromadorea</taxon>
        <taxon>Rhabditida</taxon>
        <taxon>Rhabditina</taxon>
        <taxon>Rhabditomorpha</taxon>
        <taxon>Rhabditoidea</taxon>
        <taxon>Rhabditidae</taxon>
        <taxon>Mesorhabditinae</taxon>
        <taxon>Mesorhabditis</taxon>
    </lineage>
</organism>
<sequence>MKCTNYPLGVNRCFNKTPNGHNTSAITDNKPVLTAMINLMTGAKLGALFLGTFYFFTVYQILTENHEDLCDCREA</sequence>
<dbReference type="Proteomes" id="UP000887575">
    <property type="component" value="Unassembled WGS sequence"/>
</dbReference>
<dbReference type="WBParaSite" id="MBELARI_LOCUS13384">
    <property type="protein sequence ID" value="MBELARI_LOCUS13384"/>
    <property type="gene ID" value="MBELARI_LOCUS13384"/>
</dbReference>
<keyword evidence="1" id="KW-0472">Membrane</keyword>
<evidence type="ECO:0008006" key="4">
    <source>
        <dbReference type="Google" id="ProtNLM"/>
    </source>
</evidence>
<evidence type="ECO:0000313" key="2">
    <source>
        <dbReference type="Proteomes" id="UP000887575"/>
    </source>
</evidence>
<evidence type="ECO:0000313" key="3">
    <source>
        <dbReference type="WBParaSite" id="MBELARI_LOCUS13384"/>
    </source>
</evidence>
<evidence type="ECO:0000256" key="1">
    <source>
        <dbReference type="SAM" id="Phobius"/>
    </source>
</evidence>
<keyword evidence="2" id="KW-1185">Reference proteome</keyword>
<keyword evidence="1" id="KW-0812">Transmembrane</keyword>
<keyword evidence="1" id="KW-1133">Transmembrane helix</keyword>
<accession>A0AAF3EHT1</accession>
<protein>
    <recommendedName>
        <fullName evidence="4">Transmembrane protein</fullName>
    </recommendedName>
</protein>
<name>A0AAF3EHT1_9BILA</name>